<evidence type="ECO:0000256" key="1">
    <source>
        <dbReference type="SAM" id="MobiDB-lite"/>
    </source>
</evidence>
<proteinExistence type="predicted"/>
<protein>
    <submittedName>
        <fullName evidence="2">Uncharacterized protein</fullName>
    </submittedName>
</protein>
<evidence type="ECO:0000313" key="2">
    <source>
        <dbReference type="EMBL" id="MDQ9092995.1"/>
    </source>
</evidence>
<sequence length="95" mass="10830">MDYERQLLDILTLLNNKVSEGDAEKANTLHAQLNEYLIQWCESDSPPSQTQLKSVQKHIADITKSAESARNEVQKSLLEQRKSKQAISKYKSTKP</sequence>
<gene>
    <name evidence="2" type="ORF">RC083_15545</name>
</gene>
<accession>A0ABU1BEZ6</accession>
<keyword evidence="3" id="KW-1185">Reference proteome</keyword>
<name>A0ABU1BEZ6_PSEHA</name>
<reference evidence="2 3" key="1">
    <citation type="submission" date="2023-08" db="EMBL/GenBank/DDBJ databases">
        <title>Pseudoalteromonas haloplanktis LL1 genome.</title>
        <authorList>
            <person name="Wu S."/>
        </authorList>
    </citation>
    <scope>NUCLEOTIDE SEQUENCE [LARGE SCALE GENOMIC DNA]</scope>
    <source>
        <strain evidence="2 3">LL1</strain>
    </source>
</reference>
<organism evidence="2 3">
    <name type="scientific">Pseudoalteromonas haloplanktis</name>
    <name type="common">Alteromonas haloplanktis</name>
    <dbReference type="NCBI Taxonomy" id="228"/>
    <lineage>
        <taxon>Bacteria</taxon>
        <taxon>Pseudomonadati</taxon>
        <taxon>Pseudomonadota</taxon>
        <taxon>Gammaproteobacteria</taxon>
        <taxon>Alteromonadales</taxon>
        <taxon>Pseudoalteromonadaceae</taxon>
        <taxon>Pseudoalteromonas</taxon>
    </lineage>
</organism>
<dbReference type="Proteomes" id="UP001226574">
    <property type="component" value="Unassembled WGS sequence"/>
</dbReference>
<dbReference type="EMBL" id="JAVIFY010000011">
    <property type="protein sequence ID" value="MDQ9092995.1"/>
    <property type="molecule type" value="Genomic_DNA"/>
</dbReference>
<feature type="compositionally biased region" description="Basic and acidic residues" evidence="1">
    <location>
        <begin position="72"/>
        <end position="82"/>
    </location>
</feature>
<comment type="caution">
    <text evidence="2">The sequence shown here is derived from an EMBL/GenBank/DDBJ whole genome shotgun (WGS) entry which is preliminary data.</text>
</comment>
<feature type="region of interest" description="Disordered" evidence="1">
    <location>
        <begin position="72"/>
        <end position="95"/>
    </location>
</feature>
<evidence type="ECO:0000313" key="3">
    <source>
        <dbReference type="Proteomes" id="UP001226574"/>
    </source>
</evidence>
<dbReference type="RefSeq" id="WP_244389605.1">
    <property type="nucleotide sequence ID" value="NZ_JAVIFY010000011.1"/>
</dbReference>